<dbReference type="VEuPathDB" id="VectorBase:FBgn0033906"/>
<organism evidence="7">
    <name type="scientific">Drosophila melanogaster</name>
    <name type="common">Fruit fly</name>
    <dbReference type="NCBI Taxonomy" id="7227"/>
    <lineage>
        <taxon>Eukaryota</taxon>
        <taxon>Metazoa</taxon>
        <taxon>Ecdysozoa</taxon>
        <taxon>Arthropoda</taxon>
        <taxon>Hexapoda</taxon>
        <taxon>Insecta</taxon>
        <taxon>Pterygota</taxon>
        <taxon>Neoptera</taxon>
        <taxon>Endopterygota</taxon>
        <taxon>Diptera</taxon>
        <taxon>Brachycera</taxon>
        <taxon>Muscomorpha</taxon>
        <taxon>Ephydroidea</taxon>
        <taxon>Drosophilidae</taxon>
        <taxon>Drosophila</taxon>
        <taxon>Sophophora</taxon>
    </lineage>
</organism>
<evidence type="ECO:0000256" key="2">
    <source>
        <dbReference type="ARBA" id="ARBA00008573"/>
    </source>
</evidence>
<sequence>ASGKSAASHIFDLLYIFKNNLRKMATQVKQFLNGYKDDVSKSLRDASKPWTKVFDTVEEKTGVDRVNIFVGAVGLCAIYLIFGWGAQLLCNIIGVLYPAYISIHAIESSTKQDDTKWLIYWVTFGIFTVIEFFSSLLTSVIPFYWLLKCAFLIWCMLPTEQNGSTIIYNKLVRPYFLKHHESVDRIIDDGMKKAAGVLKHD</sequence>
<dbReference type="InterPro" id="IPR004345">
    <property type="entry name" value="TB2_DP1_HVA22"/>
</dbReference>
<accession>F0JAH0</accession>
<feature type="transmembrane region" description="Helical" evidence="6">
    <location>
        <begin position="118"/>
        <end position="147"/>
    </location>
</feature>
<dbReference type="PANTHER" id="PTHR12300:SF161">
    <property type="entry name" value="RECEPTOR EXPRESSION-ENHANCING PROTEIN"/>
    <property type="match status" value="1"/>
</dbReference>
<dbReference type="Pfam" id="PF03134">
    <property type="entry name" value="TB2_DP1_HVA22"/>
    <property type="match status" value="1"/>
</dbReference>
<evidence type="ECO:0000256" key="5">
    <source>
        <dbReference type="ARBA" id="ARBA00023136"/>
    </source>
</evidence>
<dbReference type="PANTHER" id="PTHR12300">
    <property type="entry name" value="HVA22-LIKE PROTEINS"/>
    <property type="match status" value="1"/>
</dbReference>
<evidence type="ECO:0000313" key="7">
    <source>
        <dbReference type="EMBL" id="ADY17711.1"/>
    </source>
</evidence>
<dbReference type="ExpressionAtlas" id="F0JAH0">
    <property type="expression patterns" value="baseline and differential"/>
</dbReference>
<evidence type="ECO:0000256" key="6">
    <source>
        <dbReference type="RuleBase" id="RU362006"/>
    </source>
</evidence>
<gene>
    <name evidence="7" type="primary">CG8331-RD</name>
</gene>
<dbReference type="Bgee" id="FBgn0033906">
    <property type="expression patterns" value="Expressed in oviduct (Drosophila) and 242 other cell types or tissues"/>
</dbReference>
<comment type="similarity">
    <text evidence="2 6">Belongs to the DP1 family.</text>
</comment>
<proteinExistence type="evidence at transcript level"/>
<comment type="subcellular location">
    <subcellularLocation>
        <location evidence="1 6">Membrane</location>
        <topology evidence="1 6">Multi-pass membrane protein</topology>
    </subcellularLocation>
</comment>
<dbReference type="AlphaFoldDB" id="F0JAH0"/>
<evidence type="ECO:0000256" key="4">
    <source>
        <dbReference type="ARBA" id="ARBA00022989"/>
    </source>
</evidence>
<protein>
    <recommendedName>
        <fullName evidence="6">Receptor expression-enhancing protein</fullName>
    </recommendedName>
</protein>
<evidence type="ECO:0000256" key="1">
    <source>
        <dbReference type="ARBA" id="ARBA00004141"/>
    </source>
</evidence>
<reference evidence="7" key="1">
    <citation type="submission" date="2011-02" db="EMBL/GenBank/DDBJ databases">
        <authorList>
            <person name="Carlson J."/>
            <person name="Booth B."/>
            <person name="Frise E."/>
            <person name="Park S."/>
            <person name="Wan K."/>
            <person name="Yu C."/>
            <person name="Celniker S."/>
        </authorList>
    </citation>
    <scope>NUCLEOTIDE SEQUENCE</scope>
    <source>
        <strain evidence="7">Oregon R</strain>
    </source>
</reference>
<evidence type="ECO:0000256" key="3">
    <source>
        <dbReference type="ARBA" id="ARBA00022692"/>
    </source>
</evidence>
<feature type="non-terminal residue" evidence="7">
    <location>
        <position position="1"/>
    </location>
</feature>
<feature type="transmembrane region" description="Helical" evidence="6">
    <location>
        <begin position="68"/>
        <end position="97"/>
    </location>
</feature>
<keyword evidence="5 6" id="KW-0472">Membrane</keyword>
<keyword evidence="4 6" id="KW-1133">Transmembrane helix</keyword>
<name>F0JAH0_DROME</name>
<keyword evidence="3 6" id="KW-0812">Transmembrane</keyword>
<dbReference type="OrthoDB" id="10009287at2759"/>
<dbReference type="GO" id="GO:0016020">
    <property type="term" value="C:membrane"/>
    <property type="evidence" value="ECO:0007669"/>
    <property type="project" value="UniProtKB-SubCell"/>
</dbReference>
<dbReference type="EMBL" id="BT126012">
    <property type="protein sequence ID" value="ADY17711.1"/>
    <property type="molecule type" value="mRNA"/>
</dbReference>